<sequence>MFPNGASVIVLECIVPAHEAPHLGKMLESLPNVEVFLTRVRVWPGMNRKSLHNRWEQRDGDFSTMTKLEVVSASEKVEEIVQLVRRHLGRRKKLKQEILLRFVQGVYPIGSSDEPQQRDGAGRRQLAQVE</sequence>
<gene>
    <name evidence="2" type="ORF">MPNT_130004</name>
</gene>
<evidence type="ECO:0000313" key="2">
    <source>
        <dbReference type="EMBL" id="CAF0692900.1"/>
    </source>
</evidence>
<dbReference type="AlphaFoldDB" id="A0A8J2BR75"/>
<protein>
    <submittedName>
        <fullName evidence="2">Uncharacterized protein</fullName>
    </submittedName>
</protein>
<evidence type="ECO:0000256" key="1">
    <source>
        <dbReference type="SAM" id="MobiDB-lite"/>
    </source>
</evidence>
<organism evidence="2 3">
    <name type="scientific">Candidatus Methylacidithermus pantelleriae</name>
    <dbReference type="NCBI Taxonomy" id="2744239"/>
    <lineage>
        <taxon>Bacteria</taxon>
        <taxon>Pseudomonadati</taxon>
        <taxon>Verrucomicrobiota</taxon>
        <taxon>Methylacidiphilae</taxon>
        <taxon>Methylacidiphilales</taxon>
        <taxon>Methylacidiphilaceae</taxon>
        <taxon>Candidatus Methylacidithermus</taxon>
    </lineage>
</organism>
<proteinExistence type="predicted"/>
<dbReference type="Proteomes" id="UP000663859">
    <property type="component" value="Unassembled WGS sequence"/>
</dbReference>
<dbReference type="RefSeq" id="WP_174582836.1">
    <property type="nucleotide sequence ID" value="NZ_CAJNOB010000005.1"/>
</dbReference>
<feature type="region of interest" description="Disordered" evidence="1">
    <location>
        <begin position="111"/>
        <end position="130"/>
    </location>
</feature>
<name>A0A8J2BR75_9BACT</name>
<evidence type="ECO:0000313" key="3">
    <source>
        <dbReference type="Proteomes" id="UP000663859"/>
    </source>
</evidence>
<comment type="caution">
    <text evidence="2">The sequence shown here is derived from an EMBL/GenBank/DDBJ whole genome shotgun (WGS) entry which is preliminary data.</text>
</comment>
<dbReference type="EMBL" id="CAJNOB010000005">
    <property type="protein sequence ID" value="CAF0692900.1"/>
    <property type="molecule type" value="Genomic_DNA"/>
</dbReference>
<reference evidence="2" key="1">
    <citation type="submission" date="2021-02" db="EMBL/GenBank/DDBJ databases">
        <authorList>
            <person name="Cremers G."/>
            <person name="Picone N."/>
        </authorList>
    </citation>
    <scope>NUCLEOTIDE SEQUENCE</scope>
    <source>
        <strain evidence="2">PQ17</strain>
    </source>
</reference>
<keyword evidence="3" id="KW-1185">Reference proteome</keyword>
<accession>A0A8J2BR75</accession>